<dbReference type="Proteomes" id="UP001177003">
    <property type="component" value="Chromosome 3"/>
</dbReference>
<organism evidence="1 2">
    <name type="scientific">Lactuca saligna</name>
    <name type="common">Willowleaf lettuce</name>
    <dbReference type="NCBI Taxonomy" id="75948"/>
    <lineage>
        <taxon>Eukaryota</taxon>
        <taxon>Viridiplantae</taxon>
        <taxon>Streptophyta</taxon>
        <taxon>Embryophyta</taxon>
        <taxon>Tracheophyta</taxon>
        <taxon>Spermatophyta</taxon>
        <taxon>Magnoliopsida</taxon>
        <taxon>eudicotyledons</taxon>
        <taxon>Gunneridae</taxon>
        <taxon>Pentapetalae</taxon>
        <taxon>asterids</taxon>
        <taxon>campanulids</taxon>
        <taxon>Asterales</taxon>
        <taxon>Asteraceae</taxon>
        <taxon>Cichorioideae</taxon>
        <taxon>Cichorieae</taxon>
        <taxon>Lactucinae</taxon>
        <taxon>Lactuca</taxon>
    </lineage>
</organism>
<evidence type="ECO:0000313" key="2">
    <source>
        <dbReference type="Proteomes" id="UP001177003"/>
    </source>
</evidence>
<gene>
    <name evidence="1" type="ORF">LSALG_LOCUS16561</name>
</gene>
<evidence type="ECO:0000313" key="1">
    <source>
        <dbReference type="EMBL" id="CAI9276591.1"/>
    </source>
</evidence>
<dbReference type="EMBL" id="OX465079">
    <property type="protein sequence ID" value="CAI9276591.1"/>
    <property type="molecule type" value="Genomic_DNA"/>
</dbReference>
<keyword evidence="2" id="KW-1185">Reference proteome</keyword>
<proteinExistence type="predicted"/>
<reference evidence="1" key="1">
    <citation type="submission" date="2023-04" db="EMBL/GenBank/DDBJ databases">
        <authorList>
            <person name="Vijverberg K."/>
            <person name="Xiong W."/>
            <person name="Schranz E."/>
        </authorList>
    </citation>
    <scope>NUCLEOTIDE SEQUENCE</scope>
</reference>
<name>A0AA35YM52_LACSI</name>
<sequence>MSLKLSESSID</sequence>
<accession>A0AA35YM52</accession>
<protein>
    <submittedName>
        <fullName evidence="1">Uncharacterized protein</fullName>
    </submittedName>
</protein>